<reference evidence="2 3" key="1">
    <citation type="submission" date="2011-04" db="EMBL/GenBank/DDBJ databases">
        <authorList>
            <person name="Muzny D."/>
            <person name="Qin X."/>
            <person name="Deng J."/>
            <person name="Jiang H."/>
            <person name="Liu Y."/>
            <person name="Qu J."/>
            <person name="Song X.-Z."/>
            <person name="Zhang L."/>
            <person name="Thornton R."/>
            <person name="Coyle M."/>
            <person name="Francisco L."/>
            <person name="Jackson L."/>
            <person name="Javaid M."/>
            <person name="Korchina V."/>
            <person name="Kovar C."/>
            <person name="Mata R."/>
            <person name="Mathew T."/>
            <person name="Ngo R."/>
            <person name="Nguyen L."/>
            <person name="Nguyen N."/>
            <person name="Okwuonu G."/>
            <person name="Ongeri F."/>
            <person name="Pham C."/>
            <person name="Simmons D."/>
            <person name="Wilczek-Boney K."/>
            <person name="Hale W."/>
            <person name="Jakkamsetti A."/>
            <person name="Pham P."/>
            <person name="Ruth R."/>
            <person name="San Lucas F."/>
            <person name="Warren J."/>
            <person name="Zhang J."/>
            <person name="Zhao Z."/>
            <person name="Zhou C."/>
            <person name="Zhu D."/>
            <person name="Lee S."/>
            <person name="Bess C."/>
            <person name="Blankenburg K."/>
            <person name="Forbes L."/>
            <person name="Fu Q."/>
            <person name="Gubbala S."/>
            <person name="Hirani K."/>
            <person name="Jayaseelan J.C."/>
            <person name="Lara F."/>
            <person name="Munidasa M."/>
            <person name="Palculict T."/>
            <person name="Patil S."/>
            <person name="Pu L.-L."/>
            <person name="Saada N."/>
            <person name="Tang L."/>
            <person name="Weissenberger G."/>
            <person name="Zhu Y."/>
            <person name="Hemphill L."/>
            <person name="Shang Y."/>
            <person name="Youmans B."/>
            <person name="Ayvaz T."/>
            <person name="Ross M."/>
            <person name="Santibanez J."/>
            <person name="Aqrawi P."/>
            <person name="Gross S."/>
            <person name="Joshi V."/>
            <person name="Fowler G."/>
            <person name="Nazareth L."/>
            <person name="Reid J."/>
            <person name="Worley K."/>
            <person name="Petrosino J."/>
            <person name="Highlander S."/>
            <person name="Gibbs R."/>
        </authorList>
    </citation>
    <scope>NUCLEOTIDE SEQUENCE [LARGE SCALE GENOMIC DNA]</scope>
    <source>
        <strain evidence="2 3">2681</strain>
    </source>
</reference>
<proteinExistence type="predicted"/>
<evidence type="ECO:0000313" key="2">
    <source>
        <dbReference type="EMBL" id="EGQ20057.1"/>
    </source>
</evidence>
<dbReference type="EMBL" id="AFPZ01000115">
    <property type="protein sequence ID" value="EGQ20057.1"/>
    <property type="molecule type" value="Genomic_DNA"/>
</dbReference>
<evidence type="ECO:0000313" key="3">
    <source>
        <dbReference type="Proteomes" id="UP000005316"/>
    </source>
</evidence>
<dbReference type="AlphaFoldDB" id="F9DXR9"/>
<keyword evidence="1" id="KW-0472">Membrane</keyword>
<organism evidence="2 3">
    <name type="scientific">Sporosarcina newyorkensis 2681</name>
    <dbReference type="NCBI Taxonomy" id="1027292"/>
    <lineage>
        <taxon>Bacteria</taxon>
        <taxon>Bacillati</taxon>
        <taxon>Bacillota</taxon>
        <taxon>Bacilli</taxon>
        <taxon>Bacillales</taxon>
        <taxon>Caryophanaceae</taxon>
        <taxon>Sporosarcina</taxon>
    </lineage>
</organism>
<sequence>MRRFKMVLTITILFSLFYLFQINKMTFALCQSREIPEEKQPKIYRTVNILITILILSLYVEVFFHA</sequence>
<evidence type="ECO:0000256" key="1">
    <source>
        <dbReference type="SAM" id="Phobius"/>
    </source>
</evidence>
<dbReference type="Proteomes" id="UP000005316">
    <property type="component" value="Unassembled WGS sequence"/>
</dbReference>
<gene>
    <name evidence="2" type="ORF">HMPREF9372_3600</name>
</gene>
<comment type="caution">
    <text evidence="2">The sequence shown here is derived from an EMBL/GenBank/DDBJ whole genome shotgun (WGS) entry which is preliminary data.</text>
</comment>
<keyword evidence="1" id="KW-1133">Transmembrane helix</keyword>
<keyword evidence="1" id="KW-0812">Transmembrane</keyword>
<feature type="transmembrane region" description="Helical" evidence="1">
    <location>
        <begin position="44"/>
        <end position="64"/>
    </location>
</feature>
<protein>
    <submittedName>
        <fullName evidence="2">Uncharacterized protein</fullName>
    </submittedName>
</protein>
<dbReference type="STRING" id="759851.SAMN04244570_2618"/>
<dbReference type="eggNOG" id="ENOG5032YAN">
    <property type="taxonomic scope" value="Bacteria"/>
</dbReference>
<dbReference type="HOGENOM" id="CLU_199020_1_0_9"/>
<name>F9DXR9_9BACL</name>
<accession>F9DXR9</accession>